<name>A0ABW8D7U4_9GAMM</name>
<dbReference type="RefSeq" id="WP_400186260.1">
    <property type="nucleotide sequence ID" value="NZ_JBGORX010000001.1"/>
</dbReference>
<dbReference type="InterPro" id="IPR029063">
    <property type="entry name" value="SAM-dependent_MTases_sf"/>
</dbReference>
<protein>
    <submittedName>
        <fullName evidence="1">Spermidine synthase</fullName>
    </submittedName>
</protein>
<sequence>MWKTKFGKCIYESPSGYKVYQNFFYRWLTLGSRALQTVINRRHPQKPVLHYLPGLTLMARQYPGPSCLLGLGGAGIPLMLSIEEPPPPLVVIDKSNEIIDIAKRFFIAEELKNLTIIHADAMDYVAQTNVTYKHLMVDLYNANFFPPECNNELFFSSCQRIIAQDGFLALNLANIREQWPMFQLVKKFFKHTLVVPIKKSANMVIIASNDESKEHFFQQAGKSGELKQIMWVESWDYVGDL</sequence>
<comment type="caution">
    <text evidence="1">The sequence shown here is derived from an EMBL/GenBank/DDBJ whole genome shotgun (WGS) entry which is preliminary data.</text>
</comment>
<reference evidence="1 2" key="1">
    <citation type="submission" date="2024-08" db="EMBL/GenBank/DDBJ databases">
        <title>Draft Genome Sequence of Legionella lytica strain DSB2004, Isolated From a Fire Sprinkler System.</title>
        <authorList>
            <person name="Everhart A.D."/>
            <person name="Kidane D.T."/>
            <person name="Farone A.L."/>
            <person name="Farone M.B."/>
        </authorList>
    </citation>
    <scope>NUCLEOTIDE SEQUENCE [LARGE SCALE GENOMIC DNA]</scope>
    <source>
        <strain evidence="1 2">DSB2004</strain>
    </source>
</reference>
<dbReference type="EMBL" id="JBGORX010000001">
    <property type="protein sequence ID" value="MFJ1267565.1"/>
    <property type="molecule type" value="Genomic_DNA"/>
</dbReference>
<dbReference type="Gene3D" id="3.40.50.150">
    <property type="entry name" value="Vaccinia Virus protein VP39"/>
    <property type="match status" value="1"/>
</dbReference>
<organism evidence="1 2">
    <name type="scientific">Legionella lytica</name>
    <dbReference type="NCBI Taxonomy" id="96232"/>
    <lineage>
        <taxon>Bacteria</taxon>
        <taxon>Pseudomonadati</taxon>
        <taxon>Pseudomonadota</taxon>
        <taxon>Gammaproteobacteria</taxon>
        <taxon>Legionellales</taxon>
        <taxon>Legionellaceae</taxon>
        <taxon>Legionella</taxon>
    </lineage>
</organism>
<dbReference type="Proteomes" id="UP001615550">
    <property type="component" value="Unassembled WGS sequence"/>
</dbReference>
<gene>
    <name evidence="1" type="ORF">ACD661_03220</name>
</gene>
<proteinExistence type="predicted"/>
<dbReference type="SUPFAM" id="SSF53335">
    <property type="entry name" value="S-adenosyl-L-methionine-dependent methyltransferases"/>
    <property type="match status" value="1"/>
</dbReference>
<evidence type="ECO:0000313" key="2">
    <source>
        <dbReference type="Proteomes" id="UP001615550"/>
    </source>
</evidence>
<evidence type="ECO:0000313" key="1">
    <source>
        <dbReference type="EMBL" id="MFJ1267565.1"/>
    </source>
</evidence>
<keyword evidence="2" id="KW-1185">Reference proteome</keyword>
<accession>A0ABW8D7U4</accession>